<name>A0A177T3G1_9BASI</name>
<organism evidence="3 4">
    <name type="scientific">Tilletia indica</name>
    <dbReference type="NCBI Taxonomy" id="43049"/>
    <lineage>
        <taxon>Eukaryota</taxon>
        <taxon>Fungi</taxon>
        <taxon>Dikarya</taxon>
        <taxon>Basidiomycota</taxon>
        <taxon>Ustilaginomycotina</taxon>
        <taxon>Exobasidiomycetes</taxon>
        <taxon>Tilletiales</taxon>
        <taxon>Tilletiaceae</taxon>
        <taxon>Tilletia</taxon>
    </lineage>
</organism>
<accession>A0A177T3G1</accession>
<evidence type="ECO:0000313" key="4">
    <source>
        <dbReference type="Proteomes" id="UP000077521"/>
    </source>
</evidence>
<dbReference type="GO" id="GO:0003676">
    <property type="term" value="F:nucleic acid binding"/>
    <property type="evidence" value="ECO:0007669"/>
    <property type="project" value="InterPro"/>
</dbReference>
<dbReference type="EMBL" id="LWDF02001072">
    <property type="protein sequence ID" value="KAE8240492.1"/>
    <property type="molecule type" value="Genomic_DNA"/>
</dbReference>
<dbReference type="SMART" id="SM00343">
    <property type="entry name" value="ZnF_C2HC"/>
    <property type="match status" value="1"/>
</dbReference>
<dbReference type="Proteomes" id="UP000077521">
    <property type="component" value="Unassembled WGS sequence"/>
</dbReference>
<reference evidence="3" key="1">
    <citation type="submission" date="2016-04" db="EMBL/GenBank/DDBJ databases">
        <authorList>
            <person name="Nguyen H.D."/>
            <person name="Samba Siva P."/>
            <person name="Cullis J."/>
            <person name="Levesque C.A."/>
            <person name="Hambleton S."/>
        </authorList>
    </citation>
    <scope>NUCLEOTIDE SEQUENCE</scope>
    <source>
        <strain evidence="3">DAOMC 236416</strain>
    </source>
</reference>
<feature type="region of interest" description="Disordered" evidence="2">
    <location>
        <begin position="341"/>
        <end position="380"/>
    </location>
</feature>
<feature type="region of interest" description="Disordered" evidence="2">
    <location>
        <begin position="1"/>
        <end position="29"/>
    </location>
</feature>
<reference evidence="3" key="2">
    <citation type="journal article" date="2019" name="IMA Fungus">
        <title>Genome sequencing and comparison of five Tilletia species to identify candidate genes for the detection of regulated species infecting wheat.</title>
        <authorList>
            <person name="Nguyen H.D.T."/>
            <person name="Sultana T."/>
            <person name="Kesanakurti P."/>
            <person name="Hambleton S."/>
        </authorList>
    </citation>
    <scope>NUCLEOTIDE SEQUENCE</scope>
    <source>
        <strain evidence="3">DAOMC 236416</strain>
    </source>
</reference>
<keyword evidence="4" id="KW-1185">Reference proteome</keyword>
<dbReference type="Pfam" id="PF00098">
    <property type="entry name" value="zf-CCHC"/>
    <property type="match status" value="1"/>
</dbReference>
<proteinExistence type="predicted"/>
<dbReference type="InterPro" id="IPR036875">
    <property type="entry name" value="Znf_CCHC_sf"/>
</dbReference>
<dbReference type="GO" id="GO:0008270">
    <property type="term" value="F:zinc ion binding"/>
    <property type="evidence" value="ECO:0007669"/>
    <property type="project" value="InterPro"/>
</dbReference>
<dbReference type="Pfam" id="PF14223">
    <property type="entry name" value="Retrotran_gag_2"/>
    <property type="match status" value="1"/>
</dbReference>
<comment type="caution">
    <text evidence="3">The sequence shown here is derived from an EMBL/GenBank/DDBJ whole genome shotgun (WGS) entry which is preliminary data.</text>
</comment>
<protein>
    <submittedName>
        <fullName evidence="3">Uncharacterized protein</fullName>
    </submittedName>
</protein>
<feature type="region of interest" description="Disordered" evidence="2">
    <location>
        <begin position="306"/>
        <end position="329"/>
    </location>
</feature>
<sequence>MSSITHPESTEHGSGAVGGGSAGGVPQRTKVVLGELERMTREGTPLEDALQELMLMAKGERGEQTLSQSSPKAPERKSVLDMAVYHTAARTVNLLPKLEFDTYATWYFKFRSHIGTIPGAVAHLDGIEYPAGFQRQGDPFPTEAASRGYDPELDLGLGTMFINTVGPKLNNVTMRIMRKGGGGVTYLHEAIKEHVSRSDTTTQINIQDELGAVRQRDESIQKLGDKLLGLFEKAENAGIELSERQQVVYLVRAVSERYQTRRSVILDKLDANEPITFHSALEKFKQEEQLFNNRTSADVSATARIVKKKNGTHGHGNGSAGGRGGGRSDDRHCYRCGEVGHIKRNCPKPNKSAVGTDNTNRHNTEARNNNNDGRDSIARH</sequence>
<evidence type="ECO:0000256" key="1">
    <source>
        <dbReference type="ARBA" id="ARBA00022664"/>
    </source>
</evidence>
<gene>
    <name evidence="3" type="ORF">A4X13_0g7777</name>
</gene>
<dbReference type="SUPFAM" id="SSF57756">
    <property type="entry name" value="Retrovirus zinc finger-like domains"/>
    <property type="match status" value="1"/>
</dbReference>
<dbReference type="InterPro" id="IPR001878">
    <property type="entry name" value="Znf_CCHC"/>
</dbReference>
<evidence type="ECO:0000313" key="3">
    <source>
        <dbReference type="EMBL" id="KAE8240492.1"/>
    </source>
</evidence>
<dbReference type="PROSITE" id="PS50158">
    <property type="entry name" value="ZF_CCHC"/>
    <property type="match status" value="1"/>
</dbReference>
<keyword evidence="1" id="KW-0507">mRNA processing</keyword>
<dbReference type="AlphaFoldDB" id="A0A177T3G1"/>
<dbReference type="Gene3D" id="4.10.60.10">
    <property type="entry name" value="Zinc finger, CCHC-type"/>
    <property type="match status" value="1"/>
</dbReference>
<feature type="compositionally biased region" description="Gly residues" evidence="2">
    <location>
        <begin position="313"/>
        <end position="325"/>
    </location>
</feature>
<evidence type="ECO:0000256" key="2">
    <source>
        <dbReference type="SAM" id="MobiDB-lite"/>
    </source>
</evidence>
<dbReference type="GO" id="GO:0006397">
    <property type="term" value="P:mRNA processing"/>
    <property type="evidence" value="ECO:0007669"/>
    <property type="project" value="UniProtKB-KW"/>
</dbReference>